<feature type="coiled-coil region" evidence="7">
    <location>
        <begin position="186"/>
        <end position="239"/>
    </location>
</feature>
<name>A0A2P6VD11_9CHLO</name>
<dbReference type="PANTHER" id="PTHR13815:SF7">
    <property type="entry name" value="GOLGIN SUBFAMILY A MEMBER 5"/>
    <property type="match status" value="1"/>
</dbReference>
<evidence type="ECO:0000256" key="3">
    <source>
        <dbReference type="ARBA" id="ARBA00022989"/>
    </source>
</evidence>
<protein>
    <submittedName>
        <fullName evidence="9">Golgin candidate 1</fullName>
    </submittedName>
</protein>
<feature type="coiled-coil region" evidence="7">
    <location>
        <begin position="2"/>
        <end position="132"/>
    </location>
</feature>
<dbReference type="Pfam" id="PF09787">
    <property type="entry name" value="Golgin_A5"/>
    <property type="match status" value="1"/>
</dbReference>
<evidence type="ECO:0000313" key="10">
    <source>
        <dbReference type="Proteomes" id="UP000239649"/>
    </source>
</evidence>
<keyword evidence="6 8" id="KW-0472">Membrane</keyword>
<proteinExistence type="predicted"/>
<evidence type="ECO:0000256" key="6">
    <source>
        <dbReference type="ARBA" id="ARBA00023136"/>
    </source>
</evidence>
<dbReference type="InterPro" id="IPR019177">
    <property type="entry name" value="Golgin_subfamily_A_member_5"/>
</dbReference>
<keyword evidence="3 8" id="KW-1133">Transmembrane helix</keyword>
<dbReference type="EMBL" id="LHPF02000012">
    <property type="protein sequence ID" value="PSC71978.1"/>
    <property type="molecule type" value="Genomic_DNA"/>
</dbReference>
<evidence type="ECO:0000256" key="2">
    <source>
        <dbReference type="ARBA" id="ARBA00022692"/>
    </source>
</evidence>
<keyword evidence="5 7" id="KW-0175">Coiled coil</keyword>
<accession>A0A2P6VD11</accession>
<evidence type="ECO:0000256" key="4">
    <source>
        <dbReference type="ARBA" id="ARBA00023034"/>
    </source>
</evidence>
<evidence type="ECO:0000313" key="9">
    <source>
        <dbReference type="EMBL" id="PSC71978.1"/>
    </source>
</evidence>
<organism evidence="9 10">
    <name type="scientific">Micractinium conductrix</name>
    <dbReference type="NCBI Taxonomy" id="554055"/>
    <lineage>
        <taxon>Eukaryota</taxon>
        <taxon>Viridiplantae</taxon>
        <taxon>Chlorophyta</taxon>
        <taxon>core chlorophytes</taxon>
        <taxon>Trebouxiophyceae</taxon>
        <taxon>Chlorellales</taxon>
        <taxon>Chlorellaceae</taxon>
        <taxon>Chlorella clade</taxon>
        <taxon>Micractinium</taxon>
    </lineage>
</organism>
<dbReference type="GO" id="GO:0000139">
    <property type="term" value="C:Golgi membrane"/>
    <property type="evidence" value="ECO:0007669"/>
    <property type="project" value="UniProtKB-SubCell"/>
</dbReference>
<evidence type="ECO:0000256" key="1">
    <source>
        <dbReference type="ARBA" id="ARBA00004194"/>
    </source>
</evidence>
<evidence type="ECO:0000256" key="8">
    <source>
        <dbReference type="SAM" id="Phobius"/>
    </source>
</evidence>
<dbReference type="GO" id="GO:0000301">
    <property type="term" value="P:retrograde transport, vesicle recycling within Golgi"/>
    <property type="evidence" value="ECO:0007669"/>
    <property type="project" value="TreeGrafter"/>
</dbReference>
<comment type="caution">
    <text evidence="9">The sequence shown here is derived from an EMBL/GenBank/DDBJ whole genome shotgun (WGS) entry which is preliminary data.</text>
</comment>
<dbReference type="Proteomes" id="UP000239649">
    <property type="component" value="Unassembled WGS sequence"/>
</dbReference>
<gene>
    <name evidence="9" type="ORF">C2E20_4658</name>
</gene>
<keyword evidence="4" id="KW-0333">Golgi apparatus</keyword>
<dbReference type="GO" id="GO:0031985">
    <property type="term" value="C:Golgi cisterna"/>
    <property type="evidence" value="ECO:0007669"/>
    <property type="project" value="TreeGrafter"/>
</dbReference>
<keyword evidence="2 8" id="KW-0812">Transmembrane</keyword>
<evidence type="ECO:0000256" key="5">
    <source>
        <dbReference type="ARBA" id="ARBA00023054"/>
    </source>
</evidence>
<dbReference type="GO" id="GO:0007030">
    <property type="term" value="P:Golgi organization"/>
    <property type="evidence" value="ECO:0007669"/>
    <property type="project" value="InterPro"/>
</dbReference>
<comment type="subcellular location">
    <subcellularLocation>
        <location evidence="1">Golgi apparatus membrane</location>
        <topology evidence="1">Single-pass membrane protein</topology>
    </subcellularLocation>
</comment>
<sequence>MVEQLKKRLEQYKAENEQLEELLSRADAQAAGGSGQISRLEDELARAQAARISAEAATAQALAAKAAEAQSLRQQLDAAASRADAAEGRLEALQDANERFVEERQASESQLLQTLRREMEAIEQRLDEERAAHTATRKASAAREQQLDATLAESSASLASMQRTLEERSAKLGVAEERCYALEHEVEGLTLRLAAAEARVQRQAEAAAASSSEVLQQRVADLEGQLSSAQAAAQVAELARSRADEELVALRAAAGTLKRQLADAAAVDHSDLQRRLKDVTDMLYLKQTQLERLAADKAAQQLAMERDLQMARTEAAAVKRRGAADRHAAGSDADAALVPMERIGDAYQRLANNDRVGGAVKAGAQFIDSTATQFVRILRQYPLGRLVVFAYVIGMHCFIYFLLHRLQHKAFRAELAAAALHRDQRI</sequence>
<dbReference type="PANTHER" id="PTHR13815">
    <property type="entry name" value="GOLGIN-84"/>
    <property type="match status" value="1"/>
</dbReference>
<evidence type="ECO:0000256" key="7">
    <source>
        <dbReference type="SAM" id="Coils"/>
    </source>
</evidence>
<reference evidence="9 10" key="1">
    <citation type="journal article" date="2018" name="Plant J.">
        <title>Genome sequences of Chlorella sorokiniana UTEX 1602 and Micractinium conductrix SAG 241.80: implications to maltose excretion by a green alga.</title>
        <authorList>
            <person name="Arriola M.B."/>
            <person name="Velmurugan N."/>
            <person name="Zhang Y."/>
            <person name="Plunkett M.H."/>
            <person name="Hondzo H."/>
            <person name="Barney B.M."/>
        </authorList>
    </citation>
    <scope>NUCLEOTIDE SEQUENCE [LARGE SCALE GENOMIC DNA]</scope>
    <source>
        <strain evidence="9 10">SAG 241.80</strain>
    </source>
</reference>
<feature type="transmembrane region" description="Helical" evidence="8">
    <location>
        <begin position="383"/>
        <end position="403"/>
    </location>
</feature>
<dbReference type="AlphaFoldDB" id="A0A2P6VD11"/>
<keyword evidence="10" id="KW-1185">Reference proteome</keyword>
<dbReference type="OrthoDB" id="514265at2759"/>